<dbReference type="AlphaFoldDB" id="A0A8H6JSX7"/>
<organism evidence="2 3">
    <name type="scientific">Colletotrichum musicola</name>
    <dbReference type="NCBI Taxonomy" id="2175873"/>
    <lineage>
        <taxon>Eukaryota</taxon>
        <taxon>Fungi</taxon>
        <taxon>Dikarya</taxon>
        <taxon>Ascomycota</taxon>
        <taxon>Pezizomycotina</taxon>
        <taxon>Sordariomycetes</taxon>
        <taxon>Hypocreomycetidae</taxon>
        <taxon>Glomerellales</taxon>
        <taxon>Glomerellaceae</taxon>
        <taxon>Colletotrichum</taxon>
        <taxon>Colletotrichum orchidearum species complex</taxon>
    </lineage>
</organism>
<sequence length="88" mass="9716">MAEEEIRRPRAPESGIDTEFDEDSGIIHDLPESDTYADVEPEAMEVMEMLGVDEQDGIVVDGVDANILAAQPHDFARYLSRINVLLAA</sequence>
<evidence type="ECO:0000313" key="3">
    <source>
        <dbReference type="Proteomes" id="UP000639643"/>
    </source>
</evidence>
<dbReference type="EMBL" id="WIGM01000627">
    <property type="protein sequence ID" value="KAF6818832.1"/>
    <property type="molecule type" value="Genomic_DNA"/>
</dbReference>
<name>A0A8H6JSX7_9PEZI</name>
<comment type="caution">
    <text evidence="2">The sequence shown here is derived from an EMBL/GenBank/DDBJ whole genome shotgun (WGS) entry which is preliminary data.</text>
</comment>
<gene>
    <name evidence="2" type="ORF">CMUS01_11844</name>
</gene>
<evidence type="ECO:0000256" key="1">
    <source>
        <dbReference type="SAM" id="MobiDB-lite"/>
    </source>
</evidence>
<evidence type="ECO:0000313" key="2">
    <source>
        <dbReference type="EMBL" id="KAF6818832.1"/>
    </source>
</evidence>
<accession>A0A8H6JSX7</accession>
<feature type="region of interest" description="Disordered" evidence="1">
    <location>
        <begin position="1"/>
        <end position="29"/>
    </location>
</feature>
<feature type="compositionally biased region" description="Basic and acidic residues" evidence="1">
    <location>
        <begin position="1"/>
        <end position="11"/>
    </location>
</feature>
<dbReference type="Proteomes" id="UP000639643">
    <property type="component" value="Unassembled WGS sequence"/>
</dbReference>
<proteinExistence type="predicted"/>
<keyword evidence="3" id="KW-1185">Reference proteome</keyword>
<reference evidence="2" key="1">
    <citation type="journal article" date="2020" name="Phytopathology">
        <title>Genome Sequence Resources of Colletotrichum truncatum, C. plurivorum, C. musicola, and C. sojae: Four Species Pathogenic to Soybean (Glycine max).</title>
        <authorList>
            <person name="Rogerio F."/>
            <person name="Boufleur T.R."/>
            <person name="Ciampi-Guillardi M."/>
            <person name="Sukno S.A."/>
            <person name="Thon M.R."/>
            <person name="Massola Junior N.S."/>
            <person name="Baroncelli R."/>
        </authorList>
    </citation>
    <scope>NUCLEOTIDE SEQUENCE</scope>
    <source>
        <strain evidence="2">LFN0074</strain>
    </source>
</reference>
<protein>
    <submittedName>
        <fullName evidence="2">Uncharacterized protein</fullName>
    </submittedName>
</protein>